<keyword evidence="3" id="KW-1185">Reference proteome</keyword>
<dbReference type="PANTHER" id="PTHR12203:SF104">
    <property type="entry name" value="PROTEIN CAP1, PUTATIVE (AFU_ORTHOLOGUE AFUA_1G05595)-RELATED"/>
    <property type="match status" value="1"/>
</dbReference>
<name>A0A2T3AF90_9PEZI</name>
<evidence type="ECO:0000259" key="1">
    <source>
        <dbReference type="SMART" id="SM00672"/>
    </source>
</evidence>
<evidence type="ECO:0000313" key="3">
    <source>
        <dbReference type="Proteomes" id="UP000241462"/>
    </source>
</evidence>
<proteinExistence type="predicted"/>
<dbReference type="OrthoDB" id="541052at2759"/>
<sequence>MRPRQTLTLGAIVLLCFLAYSVLQLATTRRPAALLPNLTKQPPTEAKAEVVAPDPVRPVADIDHDAPRTKFKPAPGGSHPIWHLIKDAEKKLEETKARQSRNLAAAVHEYRRRYGIHPPPHFDKWFAFATSKGVQLVDEFDLIHELITPFWGLKPSTIRARASEALGWDNALLGIQIRGGKITHIQGGSDWQRDATAAMIQPFIEHLPDMDLAFNIHDEPRVVVPYDDMERLIATAKDKNMKEANAAVAPLNTYTKPPDLNDGTYFTETKLTRFNVFAHQPVWTHSRMSCPADSPARALEEVDRVDDVERYGMSDLGFVYNETAMADICYSPSLSSTYGFFDRPNAFNIVHDLFPIFSQSKISSYNDILYPSPWYWSDKVPYEEDKDMIWAIKRDELYWRGSTTGGFSRNGGWRRQHRQRLVQKLNAADQAKVYLNRGDESRPEWEVREVPRADYKDIISVQFSHVGQCDPGDCDAQLEFFKVSSRVEQQDAWQYKYLLDIDGNAFSGRFYAFLKSRSLIYKFAIFREWHTEWLKAWAHYIPFSLHGEEWLESVRFFGDGTLGKKEAERLALQQRDWANKVLRKEDMEVWFFRLLLEYGRVIDDKRESIGFST</sequence>
<dbReference type="PANTHER" id="PTHR12203">
    <property type="entry name" value="KDEL LYS-ASP-GLU-LEU CONTAINING - RELATED"/>
    <property type="match status" value="1"/>
</dbReference>
<dbReference type="Proteomes" id="UP000241462">
    <property type="component" value="Unassembled WGS sequence"/>
</dbReference>
<feature type="domain" description="Glycosyl transferase CAP10" evidence="1">
    <location>
        <begin position="312"/>
        <end position="605"/>
    </location>
</feature>
<dbReference type="InterPro" id="IPR051091">
    <property type="entry name" value="O-Glucosyltr/Glycosyltrsf_90"/>
</dbReference>
<organism evidence="2 3">
    <name type="scientific">Coniella lustricola</name>
    <dbReference type="NCBI Taxonomy" id="2025994"/>
    <lineage>
        <taxon>Eukaryota</taxon>
        <taxon>Fungi</taxon>
        <taxon>Dikarya</taxon>
        <taxon>Ascomycota</taxon>
        <taxon>Pezizomycotina</taxon>
        <taxon>Sordariomycetes</taxon>
        <taxon>Sordariomycetidae</taxon>
        <taxon>Diaporthales</taxon>
        <taxon>Schizoparmaceae</taxon>
        <taxon>Coniella</taxon>
    </lineage>
</organism>
<accession>A0A2T3AF90</accession>
<reference evidence="2 3" key="1">
    <citation type="journal article" date="2018" name="Mycol. Prog.">
        <title>Coniella lustricola, a new species from submerged detritus.</title>
        <authorList>
            <person name="Raudabaugh D.B."/>
            <person name="Iturriaga T."/>
            <person name="Carver A."/>
            <person name="Mondo S."/>
            <person name="Pangilinan J."/>
            <person name="Lipzen A."/>
            <person name="He G."/>
            <person name="Amirebrahimi M."/>
            <person name="Grigoriev I.V."/>
            <person name="Miller A.N."/>
        </authorList>
    </citation>
    <scope>NUCLEOTIDE SEQUENCE [LARGE SCALE GENOMIC DNA]</scope>
    <source>
        <strain evidence="2 3">B22-T-1</strain>
    </source>
</reference>
<protein>
    <recommendedName>
        <fullName evidence="1">Glycosyl transferase CAP10 domain-containing protein</fullName>
    </recommendedName>
</protein>
<dbReference type="EMBL" id="KZ678398">
    <property type="protein sequence ID" value="PSR94441.1"/>
    <property type="molecule type" value="Genomic_DNA"/>
</dbReference>
<dbReference type="InParanoid" id="A0A2T3AF90"/>
<dbReference type="SMART" id="SM00672">
    <property type="entry name" value="CAP10"/>
    <property type="match status" value="1"/>
</dbReference>
<gene>
    <name evidence="2" type="ORF">BD289DRAFT_363417</name>
</gene>
<dbReference type="InterPro" id="IPR006598">
    <property type="entry name" value="CAP10"/>
</dbReference>
<dbReference type="Pfam" id="PF05686">
    <property type="entry name" value="Glyco_transf_90"/>
    <property type="match status" value="1"/>
</dbReference>
<evidence type="ECO:0000313" key="2">
    <source>
        <dbReference type="EMBL" id="PSR94441.1"/>
    </source>
</evidence>
<dbReference type="AlphaFoldDB" id="A0A2T3AF90"/>